<comment type="caution">
    <text evidence="3">The sequence shown here is derived from an EMBL/GenBank/DDBJ whole genome shotgun (WGS) entry which is preliminary data.</text>
</comment>
<keyword evidence="1" id="KW-0472">Membrane</keyword>
<organism evidence="3 4">
    <name type="scientific">Peptococcus simiae</name>
    <dbReference type="NCBI Taxonomy" id="1643805"/>
    <lineage>
        <taxon>Bacteria</taxon>
        <taxon>Bacillati</taxon>
        <taxon>Bacillota</taxon>
        <taxon>Clostridia</taxon>
        <taxon>Eubacteriales</taxon>
        <taxon>Peptococcaceae</taxon>
        <taxon>Peptococcus</taxon>
    </lineage>
</organism>
<keyword evidence="4" id="KW-1185">Reference proteome</keyword>
<accession>A0ABW9H025</accession>
<reference evidence="3 4" key="1">
    <citation type="journal article" date="2016" name="Int. J. Syst. Evol. Microbiol.">
        <title>Peptococcus simiae sp. nov., isolated from rhesus macaque faeces and emended description of the genus Peptococcus.</title>
        <authorList>
            <person name="Shkoporov A.N."/>
            <person name="Efimov B.A."/>
            <person name="Kondova I."/>
            <person name="Ouwerling B."/>
            <person name="Chaplin A.V."/>
            <person name="Shcherbakova V.A."/>
            <person name="Langermans J.A.M."/>
        </authorList>
    </citation>
    <scope>NUCLEOTIDE SEQUENCE [LARGE SCALE GENOMIC DNA]</scope>
    <source>
        <strain evidence="3 4">M108</strain>
    </source>
</reference>
<evidence type="ECO:0000256" key="1">
    <source>
        <dbReference type="SAM" id="Phobius"/>
    </source>
</evidence>
<dbReference type="EMBL" id="JBJUVG010000007">
    <property type="protein sequence ID" value="MFM9413897.1"/>
    <property type="molecule type" value="Genomic_DNA"/>
</dbReference>
<evidence type="ECO:0000313" key="4">
    <source>
        <dbReference type="Proteomes" id="UP001631949"/>
    </source>
</evidence>
<dbReference type="RefSeq" id="WP_408977511.1">
    <property type="nucleotide sequence ID" value="NZ_JBJUVG010000007.1"/>
</dbReference>
<evidence type="ECO:0000259" key="2">
    <source>
        <dbReference type="Pfam" id="PF13490"/>
    </source>
</evidence>
<dbReference type="Pfam" id="PF13490">
    <property type="entry name" value="zf-HC2"/>
    <property type="match status" value="1"/>
</dbReference>
<sequence length="107" mass="12062">MKISCKVIEDLLPLYIDEVCSEESKKLIEIHLTGCSRCSEILEQMQSDYEPQNNIELNLKDAEPIKNLSNAWNKKLVGSMLKGVASTLFIVSLIFLLVYIFVGIQIG</sequence>
<evidence type="ECO:0000313" key="3">
    <source>
        <dbReference type="EMBL" id="MFM9413897.1"/>
    </source>
</evidence>
<gene>
    <name evidence="3" type="ORF">ACKQTC_05925</name>
</gene>
<keyword evidence="1" id="KW-1133">Transmembrane helix</keyword>
<proteinExistence type="predicted"/>
<dbReference type="Proteomes" id="UP001631949">
    <property type="component" value="Unassembled WGS sequence"/>
</dbReference>
<keyword evidence="1" id="KW-0812">Transmembrane</keyword>
<feature type="transmembrane region" description="Helical" evidence="1">
    <location>
        <begin position="84"/>
        <end position="106"/>
    </location>
</feature>
<protein>
    <submittedName>
        <fullName evidence="3">Zf-HC2 domain-containing protein</fullName>
    </submittedName>
</protein>
<dbReference type="InterPro" id="IPR027383">
    <property type="entry name" value="Znf_put"/>
</dbReference>
<name>A0ABW9H025_9FIRM</name>
<feature type="domain" description="Putative zinc-finger" evidence="2">
    <location>
        <begin position="5"/>
        <end position="38"/>
    </location>
</feature>